<keyword evidence="2" id="KW-0732">Signal</keyword>
<dbReference type="AlphaFoldDB" id="A0A2P5FMH9"/>
<reference evidence="4" key="1">
    <citation type="submission" date="2016-06" db="EMBL/GenBank/DDBJ databases">
        <title>Parallel loss of symbiosis genes in relatives of nitrogen-fixing non-legume Parasponia.</title>
        <authorList>
            <person name="Van Velzen R."/>
            <person name="Holmer R."/>
            <person name="Bu F."/>
            <person name="Rutten L."/>
            <person name="Van Zeijl A."/>
            <person name="Liu W."/>
            <person name="Santuari L."/>
            <person name="Cao Q."/>
            <person name="Sharma T."/>
            <person name="Shen D."/>
            <person name="Roswanjaya Y."/>
            <person name="Wardhani T."/>
            <person name="Kalhor M.S."/>
            <person name="Jansen J."/>
            <person name="Van den Hoogen J."/>
            <person name="Gungor B."/>
            <person name="Hartog M."/>
            <person name="Hontelez J."/>
            <person name="Verver J."/>
            <person name="Yang W.-C."/>
            <person name="Schijlen E."/>
            <person name="Repin R."/>
            <person name="Schilthuizen M."/>
            <person name="Schranz E."/>
            <person name="Heidstra R."/>
            <person name="Miyata K."/>
            <person name="Fedorova E."/>
            <person name="Kohlen W."/>
            <person name="Bisseling T."/>
            <person name="Smit S."/>
            <person name="Geurts R."/>
        </authorList>
    </citation>
    <scope>NUCLEOTIDE SEQUENCE [LARGE SCALE GENOMIC DNA]</scope>
    <source>
        <strain evidence="4">cv. RG33-2</strain>
    </source>
</reference>
<dbReference type="PANTHER" id="PTHR11220">
    <property type="entry name" value="HEME-BINDING PROTEIN-RELATED"/>
    <property type="match status" value="1"/>
</dbReference>
<evidence type="ECO:0000256" key="2">
    <source>
        <dbReference type="SAM" id="SignalP"/>
    </source>
</evidence>
<dbReference type="FunFam" id="3.20.80.10:FF:000002">
    <property type="entry name" value="Heme-binding protein 2"/>
    <property type="match status" value="1"/>
</dbReference>
<evidence type="ECO:0000313" key="4">
    <source>
        <dbReference type="Proteomes" id="UP000237000"/>
    </source>
</evidence>
<evidence type="ECO:0000256" key="1">
    <source>
        <dbReference type="ARBA" id="ARBA00009817"/>
    </source>
</evidence>
<evidence type="ECO:0000313" key="3">
    <source>
        <dbReference type="EMBL" id="PON99011.1"/>
    </source>
</evidence>
<dbReference type="SUPFAM" id="SSF55136">
    <property type="entry name" value="Probable bacterial effector-binding domain"/>
    <property type="match status" value="1"/>
</dbReference>
<organism evidence="3 4">
    <name type="scientific">Trema orientale</name>
    <name type="common">Charcoal tree</name>
    <name type="synonym">Celtis orientalis</name>
    <dbReference type="NCBI Taxonomy" id="63057"/>
    <lineage>
        <taxon>Eukaryota</taxon>
        <taxon>Viridiplantae</taxon>
        <taxon>Streptophyta</taxon>
        <taxon>Embryophyta</taxon>
        <taxon>Tracheophyta</taxon>
        <taxon>Spermatophyta</taxon>
        <taxon>Magnoliopsida</taxon>
        <taxon>eudicotyledons</taxon>
        <taxon>Gunneridae</taxon>
        <taxon>Pentapetalae</taxon>
        <taxon>rosids</taxon>
        <taxon>fabids</taxon>
        <taxon>Rosales</taxon>
        <taxon>Cannabaceae</taxon>
        <taxon>Trema</taxon>
    </lineage>
</organism>
<dbReference type="Proteomes" id="UP000237000">
    <property type="component" value="Unassembled WGS sequence"/>
</dbReference>
<feature type="chain" id="PRO_5015116186" evidence="2">
    <location>
        <begin position="25"/>
        <end position="230"/>
    </location>
</feature>
<gene>
    <name evidence="3" type="ORF">TorRG33x02_052480</name>
</gene>
<proteinExistence type="inferred from homology"/>
<keyword evidence="4" id="KW-1185">Reference proteome</keyword>
<comment type="similarity">
    <text evidence="1">Belongs to the HEBP family.</text>
</comment>
<dbReference type="InterPro" id="IPR011256">
    <property type="entry name" value="Reg_factor_effector_dom_sf"/>
</dbReference>
<feature type="signal peptide" evidence="2">
    <location>
        <begin position="1"/>
        <end position="24"/>
    </location>
</feature>
<dbReference type="EMBL" id="JXTC01000021">
    <property type="protein sequence ID" value="PON99011.1"/>
    <property type="molecule type" value="Genomic_DNA"/>
</dbReference>
<dbReference type="OrthoDB" id="6424451at2759"/>
<dbReference type="InterPro" id="IPR006917">
    <property type="entry name" value="SOUL_heme-bd"/>
</dbReference>
<accession>A0A2P5FMH9</accession>
<dbReference type="InParanoid" id="A0A2P5FMH9"/>
<dbReference type="PANTHER" id="PTHR11220:SF36">
    <property type="entry name" value="SOUL HEME-BINDING PROTEIN"/>
    <property type="match status" value="1"/>
</dbReference>
<name>A0A2P5FMH9_TREOI</name>
<protein>
    <submittedName>
        <fullName evidence="3">SOUL heme-binding protein</fullName>
    </submittedName>
</protein>
<comment type="caution">
    <text evidence="3">The sequence shown here is derived from an EMBL/GenBank/DDBJ whole genome shotgun (WGS) entry which is preliminary data.</text>
</comment>
<dbReference type="Gene3D" id="3.20.80.10">
    <property type="entry name" value="Regulatory factor, effector binding domain"/>
    <property type="match status" value="1"/>
</dbReference>
<sequence>MYFVVVAIVYLSIIHNLIVPSGTARSIESPQYTVVYTESDFEVRLYRECSWMSALVQGTTSFENSTKDGFHRLYQYIHGANLNSTKIPMSAPVLTSIINASSSHGLDYYVRIYQSPKYERAAPQPLPELNLQLNKWKSHCIAIRKFSGFAKDDNIDKEVESLRNSLNKYLSSNNMSSNGTTPITVDKNSSYTIAQYNSSRHLTGRLNEVWINVVSGFTAEGCPPYQEEQY</sequence>
<dbReference type="Pfam" id="PF04832">
    <property type="entry name" value="SOUL"/>
    <property type="match status" value="1"/>
</dbReference>